<comment type="caution">
    <text evidence="1">The sequence shown here is derived from an EMBL/GenBank/DDBJ whole genome shotgun (WGS) entry which is preliminary data.</text>
</comment>
<evidence type="ECO:0000313" key="2">
    <source>
        <dbReference type="Proteomes" id="UP001608902"/>
    </source>
</evidence>
<accession>A0ABD6EUT2</accession>
<name>A0ABD6EUT2_9BILA</name>
<gene>
    <name evidence="1" type="ORF">AB6A40_010417</name>
</gene>
<keyword evidence="2" id="KW-1185">Reference proteome</keyword>
<dbReference type="AlphaFoldDB" id="A0ABD6EUT2"/>
<sequence length="181" mass="20591">MLRACTTENENSAAKNRLGSSSRWVTEVAKELSRDLASSKRRFAVELSKKSAYSEVIRYAVRDNYHSLLSYTLQFLEAVDSHSTGYRGDDQFFAIIIMLAARGMEHYTVDAPLADSVEAVSLFHSLSMLFERLPSLGNDSCAAWVYLLDRIEKWADIRSIDERSSDIDRTVVQIQRKLTQK</sequence>
<dbReference type="EMBL" id="JBGFUD010013414">
    <property type="protein sequence ID" value="MFH4983708.1"/>
    <property type="molecule type" value="Genomic_DNA"/>
</dbReference>
<protein>
    <submittedName>
        <fullName evidence="1">Uncharacterized protein</fullName>
    </submittedName>
</protein>
<organism evidence="1 2">
    <name type="scientific">Gnathostoma spinigerum</name>
    <dbReference type="NCBI Taxonomy" id="75299"/>
    <lineage>
        <taxon>Eukaryota</taxon>
        <taxon>Metazoa</taxon>
        <taxon>Ecdysozoa</taxon>
        <taxon>Nematoda</taxon>
        <taxon>Chromadorea</taxon>
        <taxon>Rhabditida</taxon>
        <taxon>Spirurina</taxon>
        <taxon>Gnathostomatomorpha</taxon>
        <taxon>Gnathostomatoidea</taxon>
        <taxon>Gnathostomatidae</taxon>
        <taxon>Gnathostoma</taxon>
    </lineage>
</organism>
<dbReference type="Proteomes" id="UP001608902">
    <property type="component" value="Unassembled WGS sequence"/>
</dbReference>
<proteinExistence type="predicted"/>
<reference evidence="1 2" key="1">
    <citation type="submission" date="2024-08" db="EMBL/GenBank/DDBJ databases">
        <title>Gnathostoma spinigerum genome.</title>
        <authorList>
            <person name="Gonzalez-Bertolin B."/>
            <person name="Monzon S."/>
            <person name="Zaballos A."/>
            <person name="Jimenez P."/>
            <person name="Dekumyoy P."/>
            <person name="Varona S."/>
            <person name="Cuesta I."/>
            <person name="Sumanam S."/>
            <person name="Adisakwattana P."/>
            <person name="Gasser R.B."/>
            <person name="Hernandez-Gonzalez A."/>
            <person name="Young N.D."/>
            <person name="Perteguer M.J."/>
        </authorList>
    </citation>
    <scope>NUCLEOTIDE SEQUENCE [LARGE SCALE GENOMIC DNA]</scope>
    <source>
        <strain evidence="1">AL3</strain>
        <tissue evidence="1">Liver</tissue>
    </source>
</reference>
<evidence type="ECO:0000313" key="1">
    <source>
        <dbReference type="EMBL" id="MFH4983708.1"/>
    </source>
</evidence>